<evidence type="ECO:0000313" key="1">
    <source>
        <dbReference type="EMBL" id="KAJ2979500.1"/>
    </source>
</evidence>
<comment type="caution">
    <text evidence="1">The sequence shown here is derived from an EMBL/GenBank/DDBJ whole genome shotgun (WGS) entry which is preliminary data.</text>
</comment>
<protein>
    <submittedName>
        <fullName evidence="1">Uncharacterized protein</fullName>
    </submittedName>
</protein>
<organism evidence="1 2">
    <name type="scientific">Zarea fungicola</name>
    <dbReference type="NCBI Taxonomy" id="93591"/>
    <lineage>
        <taxon>Eukaryota</taxon>
        <taxon>Fungi</taxon>
        <taxon>Dikarya</taxon>
        <taxon>Ascomycota</taxon>
        <taxon>Pezizomycotina</taxon>
        <taxon>Sordariomycetes</taxon>
        <taxon>Hypocreomycetidae</taxon>
        <taxon>Hypocreales</taxon>
        <taxon>Cordycipitaceae</taxon>
        <taxon>Zarea</taxon>
    </lineage>
</organism>
<dbReference type="EMBL" id="JANJQO010000278">
    <property type="protein sequence ID" value="KAJ2979500.1"/>
    <property type="molecule type" value="Genomic_DNA"/>
</dbReference>
<evidence type="ECO:0000313" key="2">
    <source>
        <dbReference type="Proteomes" id="UP001143910"/>
    </source>
</evidence>
<name>A0ACC1NJQ3_9HYPO</name>
<accession>A0ACC1NJQ3</accession>
<dbReference type="Proteomes" id="UP001143910">
    <property type="component" value="Unassembled WGS sequence"/>
</dbReference>
<keyword evidence="2" id="KW-1185">Reference proteome</keyword>
<gene>
    <name evidence="1" type="ORF">NQ176_g3220</name>
</gene>
<proteinExistence type="predicted"/>
<reference evidence="1" key="1">
    <citation type="submission" date="2022-08" db="EMBL/GenBank/DDBJ databases">
        <title>Genome Sequence of Lecanicillium fungicola.</title>
        <authorList>
            <person name="Buettner E."/>
        </authorList>
    </citation>
    <scope>NUCLEOTIDE SEQUENCE</scope>
    <source>
        <strain evidence="1">Babe33</strain>
    </source>
</reference>
<sequence length="127" mass="14762">MPSNTDAAVPRTNAVRRFGQVIRLKKEHVEEYKACHARAWPEVLEQIKCSNIEDYSIWYDDKNGLLFASFKYVGDDLVADMERMAANGKVREWWKMTDSYQESLVDGAVSSETGEWWKTLEEVFYLA</sequence>